<keyword evidence="3" id="KW-1185">Reference proteome</keyword>
<dbReference type="InterPro" id="IPR010753">
    <property type="entry name" value="DUF1330"/>
</dbReference>
<proteinExistence type="predicted"/>
<evidence type="ECO:0000259" key="1">
    <source>
        <dbReference type="Pfam" id="PF07045"/>
    </source>
</evidence>
<gene>
    <name evidence="2" type="ORF">WNY77_02115</name>
</gene>
<protein>
    <submittedName>
        <fullName evidence="2">DUF1330 domain-containing protein</fullName>
    </submittedName>
</protein>
<feature type="domain" description="DUF1330" evidence="1">
    <location>
        <begin position="2"/>
        <end position="93"/>
    </location>
</feature>
<evidence type="ECO:0000313" key="2">
    <source>
        <dbReference type="EMBL" id="MEM5496184.1"/>
    </source>
</evidence>
<sequence>MSAYLIIQATVHDWDKFKLYTQAVPPLIKKFGGHYIAMGAPELIEGKSAPKSIVMSQWPSCEAAHAFWDSPEYAEAKKLREGTGEFNIMLMDGLTQTPLE</sequence>
<dbReference type="EMBL" id="JBBMQS010000001">
    <property type="protein sequence ID" value="MEM5496184.1"/>
    <property type="molecule type" value="Genomic_DNA"/>
</dbReference>
<evidence type="ECO:0000313" key="3">
    <source>
        <dbReference type="Proteomes" id="UP001461163"/>
    </source>
</evidence>
<dbReference type="PANTHER" id="PTHR41521:SF4">
    <property type="entry name" value="BLR0684 PROTEIN"/>
    <property type="match status" value="1"/>
</dbReference>
<dbReference type="SUPFAM" id="SSF54909">
    <property type="entry name" value="Dimeric alpha+beta barrel"/>
    <property type="match status" value="1"/>
</dbReference>
<dbReference type="InterPro" id="IPR011008">
    <property type="entry name" value="Dimeric_a/b-barrel"/>
</dbReference>
<dbReference type="Proteomes" id="UP001461163">
    <property type="component" value="Unassembled WGS sequence"/>
</dbReference>
<organism evidence="2 3">
    <name type="scientific">Paraglaciecola mesophila</name>
    <dbReference type="NCBI Taxonomy" id="197222"/>
    <lineage>
        <taxon>Bacteria</taxon>
        <taxon>Pseudomonadati</taxon>
        <taxon>Pseudomonadota</taxon>
        <taxon>Gammaproteobacteria</taxon>
        <taxon>Alteromonadales</taxon>
        <taxon>Alteromonadaceae</taxon>
        <taxon>Paraglaciecola</taxon>
    </lineage>
</organism>
<dbReference type="RefSeq" id="WP_033187383.1">
    <property type="nucleotide sequence ID" value="NZ_JBBMQS010000001.1"/>
</dbReference>
<dbReference type="PANTHER" id="PTHR41521">
    <property type="match status" value="1"/>
</dbReference>
<name>A0ABU9SRU9_9ALTE</name>
<comment type="caution">
    <text evidence="2">The sequence shown here is derived from an EMBL/GenBank/DDBJ whole genome shotgun (WGS) entry which is preliminary data.</text>
</comment>
<dbReference type="Gene3D" id="3.30.70.100">
    <property type="match status" value="1"/>
</dbReference>
<accession>A0ABU9SRU9</accession>
<reference evidence="2 3" key="1">
    <citation type="submission" date="2024-03" db="EMBL/GenBank/DDBJ databases">
        <title>Community enrichment and isolation of bacterial strains for fucoidan degradation.</title>
        <authorList>
            <person name="Sichert A."/>
        </authorList>
    </citation>
    <scope>NUCLEOTIDE SEQUENCE [LARGE SCALE GENOMIC DNA]</scope>
    <source>
        <strain evidence="2 3">AS12</strain>
    </source>
</reference>
<dbReference type="Pfam" id="PF07045">
    <property type="entry name" value="DUF1330"/>
    <property type="match status" value="1"/>
</dbReference>